<organism evidence="3 4">
    <name type="scientific">Halobaculum litoreum</name>
    <dbReference type="NCBI Taxonomy" id="3031998"/>
    <lineage>
        <taxon>Archaea</taxon>
        <taxon>Methanobacteriati</taxon>
        <taxon>Methanobacteriota</taxon>
        <taxon>Stenosarchaea group</taxon>
        <taxon>Halobacteria</taxon>
        <taxon>Halobacteriales</taxon>
        <taxon>Haloferacaceae</taxon>
        <taxon>Halobaculum</taxon>
    </lineage>
</organism>
<dbReference type="InterPro" id="IPR027417">
    <property type="entry name" value="P-loop_NTPase"/>
</dbReference>
<dbReference type="AlphaFoldDB" id="A0ABD5XSW6"/>
<dbReference type="EMBL" id="JBHSZG010000002">
    <property type="protein sequence ID" value="MFC7137686.1"/>
    <property type="molecule type" value="Genomic_DNA"/>
</dbReference>
<accession>A0ABD5XSW6</accession>
<feature type="compositionally biased region" description="Basic residues" evidence="1">
    <location>
        <begin position="779"/>
        <end position="792"/>
    </location>
</feature>
<reference evidence="3 4" key="1">
    <citation type="journal article" date="2019" name="Int. J. Syst. Evol. Microbiol.">
        <title>The Global Catalogue of Microorganisms (GCM) 10K type strain sequencing project: providing services to taxonomists for standard genome sequencing and annotation.</title>
        <authorList>
            <consortium name="The Broad Institute Genomics Platform"/>
            <consortium name="The Broad Institute Genome Sequencing Center for Infectious Disease"/>
            <person name="Wu L."/>
            <person name="Ma J."/>
        </authorList>
    </citation>
    <scope>NUCLEOTIDE SEQUENCE [LARGE SCALE GENOMIC DNA]</scope>
    <source>
        <strain evidence="3 4">DT92</strain>
    </source>
</reference>
<dbReference type="InterPro" id="IPR038726">
    <property type="entry name" value="PDDEXK_AddAB-type"/>
</dbReference>
<feature type="compositionally biased region" description="Basic and acidic residues" evidence="1">
    <location>
        <begin position="863"/>
        <end position="881"/>
    </location>
</feature>
<evidence type="ECO:0000259" key="2">
    <source>
        <dbReference type="Pfam" id="PF12705"/>
    </source>
</evidence>
<feature type="region of interest" description="Disordered" evidence="1">
    <location>
        <begin position="764"/>
        <end position="889"/>
    </location>
</feature>
<dbReference type="SUPFAM" id="SSF52540">
    <property type="entry name" value="P-loop containing nucleoside triphosphate hydrolases"/>
    <property type="match status" value="1"/>
</dbReference>
<feature type="compositionally biased region" description="Basic and acidic residues" evidence="1">
    <location>
        <begin position="842"/>
        <end position="852"/>
    </location>
</feature>
<gene>
    <name evidence="3" type="ORF">ACFQRB_16950</name>
</gene>
<dbReference type="Proteomes" id="UP001596368">
    <property type="component" value="Unassembled WGS sequence"/>
</dbReference>
<keyword evidence="4" id="KW-1185">Reference proteome</keyword>
<sequence length="904" mass="97006">MFSPLERDLVAAIADAVDHAHAILPVAGDPDGAHLAGIDRAVERATTAYEAAGFEFVSTAPTGPSDRLAERLYRFDDRDRLPRSTIEQAGVERRHYPTAAHELRGTFRQVAEWIGSGTTPSEIAVVVPDLAACTEQVAETAAQYDLSPHIAREVGLANTELGEVLVNAFRLGADDATVRDLLRLVDNPLTDPDWPADPVDAATVLAAGSALEATDLHTLCEYLATDEPGTADAIDWLKERCGRLADCTSDTAPDRLTDLLSDLGVIDADADDWTLATDHATGWVGARERAALRGVSDVVDSFEGTAIPPTVEFAERLQTAFDSETVDVEAGTTDDVRVCTPSTAAYISVEAVVVLGLTDDRMPSNPTRLAFARSVNDAHPDFAESDAVQQARHAIGGQIADADTVVLSRPLYTTDGDETVPADILTELDRVTAEDAIPTEQVDDVDVAPRSREDIQRRLAGALADQPVVDDGAPTTAETDLVDAIADADALTNAAGDPTERLRAGVACAAGRRSPVTTAYDGDLSPETVQEFAAASTPLSPSRVDRYASCGFKFYAKTVLGFDEPDSEPLELDALDSGRLVHNIFARFVRSLQSAPGDPVTVETDEAHQTAMYDAAVAEIERPYVHAHETAFHDGWLQRLFAGLEPAGTNEYDGPDGYEGLLVRALRSLADETSRFTARPAYVEADVGVEADGHIDDPVATTGRDDDPVTLLGGEAVDLLPEAPFRFRGKVDRVDVVAGTTPTQVTAIDYKTGSYPSVADIRGGTSFQPAVSAPVGGGARRRGRRRRGVLRPRHPDECGHVDVAVHESTPHELRRRHTPATSSHHRLVRLPPRSGRRTGRGPRSERQRERGGPRPRGPLPRVPPRDTRRATHDDHAGDDRGGVPSDAVGRGQGQLRLLCVRGRL</sequence>
<feature type="compositionally biased region" description="Basic residues" evidence="1">
    <location>
        <begin position="813"/>
        <end position="840"/>
    </location>
</feature>
<evidence type="ECO:0000313" key="3">
    <source>
        <dbReference type="EMBL" id="MFC7137686.1"/>
    </source>
</evidence>
<name>A0ABD5XSW6_9EURY</name>
<protein>
    <submittedName>
        <fullName evidence="3">PD-(D/E)XK nuclease family protein</fullName>
    </submittedName>
</protein>
<evidence type="ECO:0000256" key="1">
    <source>
        <dbReference type="SAM" id="MobiDB-lite"/>
    </source>
</evidence>
<feature type="compositionally biased region" description="Basic and acidic residues" evidence="1">
    <location>
        <begin position="793"/>
        <end position="812"/>
    </location>
</feature>
<comment type="caution">
    <text evidence="3">The sequence shown here is derived from an EMBL/GenBank/DDBJ whole genome shotgun (WGS) entry which is preliminary data.</text>
</comment>
<dbReference type="Pfam" id="PF12705">
    <property type="entry name" value="PDDEXK_1"/>
    <property type="match status" value="1"/>
</dbReference>
<evidence type="ECO:0000313" key="4">
    <source>
        <dbReference type="Proteomes" id="UP001596368"/>
    </source>
</evidence>
<proteinExistence type="predicted"/>
<feature type="domain" description="PD-(D/E)XK endonuclease-like" evidence="2">
    <location>
        <begin position="539"/>
        <end position="759"/>
    </location>
</feature>